<dbReference type="PROSITE" id="PS51257">
    <property type="entry name" value="PROKAR_LIPOPROTEIN"/>
    <property type="match status" value="1"/>
</dbReference>
<evidence type="ECO:0000313" key="1">
    <source>
        <dbReference type="EMBL" id="MBK8571716.1"/>
    </source>
</evidence>
<evidence type="ECO:0008006" key="3">
    <source>
        <dbReference type="Google" id="ProtNLM"/>
    </source>
</evidence>
<name>A0A936K5C3_9BACT</name>
<accession>A0A936K5C3</accession>
<sequence length="121" mass="13312">MRILLPIIVLIFISCTTPESRVASSVVHDQKDTESVPKEDQIKEALETQVKDMEFLGEVHGFSGWYGVFAAKGYANAKEDALEQAKGLGGTHVVFDKQVPHYGGTEVHGRAYREGPKAPKK</sequence>
<gene>
    <name evidence="1" type="ORF">IPN91_03530</name>
</gene>
<organism evidence="1 2">
    <name type="scientific">Candidatus Geothrix odensensis</name>
    <dbReference type="NCBI Taxonomy" id="2954440"/>
    <lineage>
        <taxon>Bacteria</taxon>
        <taxon>Pseudomonadati</taxon>
        <taxon>Acidobacteriota</taxon>
        <taxon>Holophagae</taxon>
        <taxon>Holophagales</taxon>
        <taxon>Holophagaceae</taxon>
        <taxon>Geothrix</taxon>
    </lineage>
</organism>
<proteinExistence type="predicted"/>
<comment type="caution">
    <text evidence="1">The sequence shown here is derived from an EMBL/GenBank/DDBJ whole genome shotgun (WGS) entry which is preliminary data.</text>
</comment>
<dbReference type="Proteomes" id="UP000709959">
    <property type="component" value="Unassembled WGS sequence"/>
</dbReference>
<dbReference type="AlphaFoldDB" id="A0A936K5C3"/>
<dbReference type="EMBL" id="JADKCH010000001">
    <property type="protein sequence ID" value="MBK8571716.1"/>
    <property type="molecule type" value="Genomic_DNA"/>
</dbReference>
<protein>
    <recommendedName>
        <fullName evidence="3">Lipoprotein</fullName>
    </recommendedName>
</protein>
<reference evidence="1 2" key="1">
    <citation type="submission" date="2020-10" db="EMBL/GenBank/DDBJ databases">
        <title>Connecting structure to function with the recovery of over 1000 high-quality activated sludge metagenome-assembled genomes encoding full-length rRNA genes using long-read sequencing.</title>
        <authorList>
            <person name="Singleton C.M."/>
            <person name="Petriglieri F."/>
            <person name="Kristensen J.M."/>
            <person name="Kirkegaard R.H."/>
            <person name="Michaelsen T.Y."/>
            <person name="Andersen M.H."/>
            <person name="Karst S.M."/>
            <person name="Dueholm M.S."/>
            <person name="Nielsen P.H."/>
            <person name="Albertsen M."/>
        </authorList>
    </citation>
    <scope>NUCLEOTIDE SEQUENCE [LARGE SCALE GENOMIC DNA]</scope>
    <source>
        <strain evidence="1">OdNE_18-Q3-R46-58_MAXAC.008</strain>
    </source>
</reference>
<evidence type="ECO:0000313" key="2">
    <source>
        <dbReference type="Proteomes" id="UP000709959"/>
    </source>
</evidence>